<evidence type="ECO:0000259" key="3">
    <source>
        <dbReference type="Pfam" id="PF01555"/>
    </source>
</evidence>
<protein>
    <recommendedName>
        <fullName evidence="3">DNA methylase N-4/N-6 domain-containing protein</fullName>
    </recommendedName>
</protein>
<evidence type="ECO:0000313" key="4">
    <source>
        <dbReference type="EMBL" id="GAJ09477.1"/>
    </source>
</evidence>
<dbReference type="InterPro" id="IPR001091">
    <property type="entry name" value="RM_Methyltransferase"/>
</dbReference>
<dbReference type="SUPFAM" id="SSF53335">
    <property type="entry name" value="S-adenosyl-L-methionine-dependent methyltransferases"/>
    <property type="match status" value="1"/>
</dbReference>
<evidence type="ECO:0000256" key="1">
    <source>
        <dbReference type="ARBA" id="ARBA00022603"/>
    </source>
</evidence>
<organism evidence="4">
    <name type="scientific">marine sediment metagenome</name>
    <dbReference type="NCBI Taxonomy" id="412755"/>
    <lineage>
        <taxon>unclassified sequences</taxon>
        <taxon>metagenomes</taxon>
        <taxon>ecological metagenomes</taxon>
    </lineage>
</organism>
<name>X1V103_9ZZZZ</name>
<dbReference type="Gene3D" id="3.40.50.150">
    <property type="entry name" value="Vaccinia Virus protein VP39"/>
    <property type="match status" value="1"/>
</dbReference>
<dbReference type="PRINTS" id="PR00508">
    <property type="entry name" value="S21N4MTFRASE"/>
</dbReference>
<evidence type="ECO:0000256" key="2">
    <source>
        <dbReference type="ARBA" id="ARBA00022679"/>
    </source>
</evidence>
<dbReference type="EMBL" id="BARW01032090">
    <property type="protein sequence ID" value="GAJ09477.1"/>
    <property type="molecule type" value="Genomic_DNA"/>
</dbReference>
<dbReference type="GO" id="GO:0003677">
    <property type="term" value="F:DNA binding"/>
    <property type="evidence" value="ECO:0007669"/>
    <property type="project" value="InterPro"/>
</dbReference>
<dbReference type="GO" id="GO:0008170">
    <property type="term" value="F:N-methyltransferase activity"/>
    <property type="evidence" value="ECO:0007669"/>
    <property type="project" value="InterPro"/>
</dbReference>
<dbReference type="Pfam" id="PF01555">
    <property type="entry name" value="N6_N4_Mtase"/>
    <property type="match status" value="1"/>
</dbReference>
<proteinExistence type="predicted"/>
<feature type="domain" description="DNA methylase N-4/N-6" evidence="3">
    <location>
        <begin position="27"/>
        <end position="93"/>
    </location>
</feature>
<comment type="caution">
    <text evidence="4">The sequence shown here is derived from an EMBL/GenBank/DDBJ whole genome shotgun (WGS) entry which is preliminary data.</text>
</comment>
<accession>X1V103</accession>
<dbReference type="InterPro" id="IPR002941">
    <property type="entry name" value="DNA_methylase_N4/N6"/>
</dbReference>
<sequence length="105" mass="12015">SFAPSHERIIHAVKGTPIVSPRIRDVVEENRTRETSHPAEKPLKLLEKLITSTTEEGELVVDPFAGCASTLVAAYRKKRQFWGCEIEEAYWEEGQQRLLEVLKRI</sequence>
<reference evidence="4" key="1">
    <citation type="journal article" date="2014" name="Front. Microbiol.">
        <title>High frequency of phylogenetically diverse reductive dehalogenase-homologous genes in deep subseafloor sedimentary metagenomes.</title>
        <authorList>
            <person name="Kawai M."/>
            <person name="Futagami T."/>
            <person name="Toyoda A."/>
            <person name="Takaki Y."/>
            <person name="Nishi S."/>
            <person name="Hori S."/>
            <person name="Arai W."/>
            <person name="Tsubouchi T."/>
            <person name="Morono Y."/>
            <person name="Uchiyama I."/>
            <person name="Ito T."/>
            <person name="Fujiyama A."/>
            <person name="Inagaki F."/>
            <person name="Takami H."/>
        </authorList>
    </citation>
    <scope>NUCLEOTIDE SEQUENCE</scope>
    <source>
        <strain evidence="4">Expedition CK06-06</strain>
    </source>
</reference>
<keyword evidence="1" id="KW-0489">Methyltransferase</keyword>
<dbReference type="InterPro" id="IPR029063">
    <property type="entry name" value="SAM-dependent_MTases_sf"/>
</dbReference>
<gene>
    <name evidence="4" type="ORF">S12H4_50876</name>
</gene>
<feature type="non-terminal residue" evidence="4">
    <location>
        <position position="1"/>
    </location>
</feature>
<dbReference type="GO" id="GO:0032259">
    <property type="term" value="P:methylation"/>
    <property type="evidence" value="ECO:0007669"/>
    <property type="project" value="UniProtKB-KW"/>
</dbReference>
<keyword evidence="2" id="KW-0808">Transferase</keyword>
<dbReference type="AlphaFoldDB" id="X1V103"/>